<dbReference type="InterPro" id="IPR036866">
    <property type="entry name" value="RibonucZ/Hydroxyglut_hydro"/>
</dbReference>
<evidence type="ECO:0000259" key="4">
    <source>
        <dbReference type="SMART" id="SM00849"/>
    </source>
</evidence>
<dbReference type="InterPro" id="IPR050855">
    <property type="entry name" value="NDM-1-like"/>
</dbReference>
<comment type="catalytic activity">
    <reaction evidence="3">
        <text>3',5'-cyclic UMP + H2O = UMP + H(+)</text>
        <dbReference type="Rhea" id="RHEA:70575"/>
        <dbReference type="ChEBI" id="CHEBI:15377"/>
        <dbReference type="ChEBI" id="CHEBI:15378"/>
        <dbReference type="ChEBI" id="CHEBI:57865"/>
        <dbReference type="ChEBI" id="CHEBI:184387"/>
    </reaction>
    <physiologicalReaction direction="left-to-right" evidence="3">
        <dbReference type="Rhea" id="RHEA:70576"/>
    </physiologicalReaction>
</comment>
<comment type="catalytic activity">
    <reaction evidence="1">
        <text>3',5'-cyclic CMP + H2O = CMP + H(+)</text>
        <dbReference type="Rhea" id="RHEA:72675"/>
        <dbReference type="ChEBI" id="CHEBI:15377"/>
        <dbReference type="ChEBI" id="CHEBI:15378"/>
        <dbReference type="ChEBI" id="CHEBI:58003"/>
        <dbReference type="ChEBI" id="CHEBI:60377"/>
    </reaction>
    <physiologicalReaction direction="left-to-right" evidence="1">
        <dbReference type="Rhea" id="RHEA:72676"/>
    </physiologicalReaction>
</comment>
<keyword evidence="5" id="KW-0378">Hydrolase</keyword>
<dbReference type="Proteomes" id="UP000192940">
    <property type="component" value="Chromosome I"/>
</dbReference>
<evidence type="ECO:0000256" key="1">
    <source>
        <dbReference type="ARBA" id="ARBA00034221"/>
    </source>
</evidence>
<dbReference type="STRING" id="1313296.SAMN05661091_3711"/>
<protein>
    <submittedName>
        <fullName evidence="5">Zn-dependent hydrolases, including glyoxylases</fullName>
    </submittedName>
</protein>
<sequence>MQQLVRVSERFVYLPPYQETDRPVLAAISGDKYTLIIDAGNSADHAKQWLSQLGEKNIKGDWLVLTHWHWDHVFGLSEMNMPIICFTGTLDRVKEMQLLSWEDSALDERVREGSEIPFCADAIKKEFPEQRDIMIPTPDMTFTSKMSLNLGGVTCIIEHVGGDHSPDSSIIYIPVEKILFLGDCLYANMYAKNWCYTVEKVTNMIAKLEQYDTEIAFLSHAEQPMTREEYRAYLDLLSNSAELTERFKGDTGLVAEEMSAMLQRPLNELETETIQFFINGYMQ</sequence>
<dbReference type="Gene3D" id="3.60.15.10">
    <property type="entry name" value="Ribonuclease Z/Hydroxyacylglutathione hydrolase-like"/>
    <property type="match status" value="1"/>
</dbReference>
<dbReference type="SUPFAM" id="SSF56281">
    <property type="entry name" value="Metallo-hydrolase/oxidoreductase"/>
    <property type="match status" value="1"/>
</dbReference>
<dbReference type="EMBL" id="LT840184">
    <property type="protein sequence ID" value="SMF87356.1"/>
    <property type="molecule type" value="Genomic_DNA"/>
</dbReference>
<dbReference type="AlphaFoldDB" id="A0A1X7HIL0"/>
<gene>
    <name evidence="5" type="ORF">SAMN05661091_3711</name>
</gene>
<dbReference type="PANTHER" id="PTHR42951">
    <property type="entry name" value="METALLO-BETA-LACTAMASE DOMAIN-CONTAINING"/>
    <property type="match status" value="1"/>
</dbReference>
<reference evidence="5 6" key="1">
    <citation type="submission" date="2017-04" db="EMBL/GenBank/DDBJ databases">
        <authorList>
            <person name="Afonso C.L."/>
            <person name="Miller P.J."/>
            <person name="Scott M.A."/>
            <person name="Spackman E."/>
            <person name="Goraichik I."/>
            <person name="Dimitrov K.M."/>
            <person name="Suarez D.L."/>
            <person name="Swayne D.E."/>
        </authorList>
    </citation>
    <scope>NUCLEOTIDE SEQUENCE [LARGE SCALE GENOMIC DNA]</scope>
    <source>
        <strain evidence="5 6">N3/975</strain>
    </source>
</reference>
<name>A0A1X7HIL0_9BACL</name>
<dbReference type="PANTHER" id="PTHR42951:SF4">
    <property type="entry name" value="ACYL-COENZYME A THIOESTERASE MBLAC2"/>
    <property type="match status" value="1"/>
</dbReference>
<organism evidence="5 6">
    <name type="scientific">Paenibacillus uliginis N3/975</name>
    <dbReference type="NCBI Taxonomy" id="1313296"/>
    <lineage>
        <taxon>Bacteria</taxon>
        <taxon>Bacillati</taxon>
        <taxon>Bacillota</taxon>
        <taxon>Bacilli</taxon>
        <taxon>Bacillales</taxon>
        <taxon>Paenibacillaceae</taxon>
        <taxon>Paenibacillus</taxon>
    </lineage>
</organism>
<evidence type="ECO:0000256" key="2">
    <source>
        <dbReference type="ARBA" id="ARBA00034301"/>
    </source>
</evidence>
<dbReference type="GO" id="GO:0016787">
    <property type="term" value="F:hydrolase activity"/>
    <property type="evidence" value="ECO:0007669"/>
    <property type="project" value="UniProtKB-KW"/>
</dbReference>
<dbReference type="RefSeq" id="WP_208914534.1">
    <property type="nucleotide sequence ID" value="NZ_LT840184.1"/>
</dbReference>
<feature type="domain" description="Metallo-beta-lactamase" evidence="4">
    <location>
        <begin position="21"/>
        <end position="220"/>
    </location>
</feature>
<evidence type="ECO:0000313" key="5">
    <source>
        <dbReference type="EMBL" id="SMF87356.1"/>
    </source>
</evidence>
<dbReference type="InterPro" id="IPR001279">
    <property type="entry name" value="Metallo-B-lactamas"/>
</dbReference>
<evidence type="ECO:0000256" key="3">
    <source>
        <dbReference type="ARBA" id="ARBA00048505"/>
    </source>
</evidence>
<keyword evidence="6" id="KW-1185">Reference proteome</keyword>
<accession>A0A1X7HIL0</accession>
<dbReference type="Pfam" id="PF00753">
    <property type="entry name" value="Lactamase_B"/>
    <property type="match status" value="1"/>
</dbReference>
<dbReference type="SMART" id="SM00849">
    <property type="entry name" value="Lactamase_B"/>
    <property type="match status" value="1"/>
</dbReference>
<comment type="function">
    <text evidence="2">Counteracts the endogenous Pycsar antiviral defense system. Phosphodiesterase that enables metal-dependent hydrolysis of host cyclic nucleotide Pycsar defense signals such as cCMP and cUMP.</text>
</comment>
<proteinExistence type="predicted"/>
<evidence type="ECO:0000313" key="6">
    <source>
        <dbReference type="Proteomes" id="UP000192940"/>
    </source>
</evidence>